<evidence type="ECO:0000259" key="2">
    <source>
        <dbReference type="Pfam" id="PF03527"/>
    </source>
</evidence>
<dbReference type="RefSeq" id="WP_394850882.1">
    <property type="nucleotide sequence ID" value="NZ_CP089982.1"/>
</dbReference>
<feature type="compositionally biased region" description="Polar residues" evidence="1">
    <location>
        <begin position="762"/>
        <end position="778"/>
    </location>
</feature>
<dbReference type="NCBIfam" id="TIGR03696">
    <property type="entry name" value="Rhs_assc_core"/>
    <property type="match status" value="1"/>
</dbReference>
<feature type="domain" description="RHS protein conserved region" evidence="2">
    <location>
        <begin position="648"/>
        <end position="680"/>
    </location>
</feature>
<feature type="compositionally biased region" description="Basic and acidic residues" evidence="1">
    <location>
        <begin position="923"/>
        <end position="937"/>
    </location>
</feature>
<dbReference type="InterPro" id="IPR050708">
    <property type="entry name" value="T6SS_VgrG/RHS"/>
</dbReference>
<feature type="region of interest" description="Disordered" evidence="1">
    <location>
        <begin position="884"/>
        <end position="964"/>
    </location>
</feature>
<protein>
    <submittedName>
        <fullName evidence="3">RHS domain-containing protein</fullName>
    </submittedName>
</protein>
<feature type="region of interest" description="Disordered" evidence="1">
    <location>
        <begin position="745"/>
        <end position="801"/>
    </location>
</feature>
<dbReference type="Proteomes" id="UP001379533">
    <property type="component" value="Chromosome"/>
</dbReference>
<dbReference type="PANTHER" id="PTHR32305:SF15">
    <property type="entry name" value="PROTEIN RHSA-RELATED"/>
    <property type="match status" value="1"/>
</dbReference>
<keyword evidence="4" id="KW-1185">Reference proteome</keyword>
<dbReference type="EMBL" id="CP089982">
    <property type="protein sequence ID" value="WXA91180.1"/>
    <property type="molecule type" value="Genomic_DNA"/>
</dbReference>
<accession>A0ABZ2K0U8</accession>
<gene>
    <name evidence="3" type="ORF">LZC95_32580</name>
</gene>
<organism evidence="3 4">
    <name type="scientific">Pendulispora brunnea</name>
    <dbReference type="NCBI Taxonomy" id="2905690"/>
    <lineage>
        <taxon>Bacteria</taxon>
        <taxon>Pseudomonadati</taxon>
        <taxon>Myxococcota</taxon>
        <taxon>Myxococcia</taxon>
        <taxon>Myxococcales</taxon>
        <taxon>Sorangiineae</taxon>
        <taxon>Pendulisporaceae</taxon>
        <taxon>Pendulispora</taxon>
    </lineage>
</organism>
<proteinExistence type="predicted"/>
<name>A0ABZ2K0U8_9BACT</name>
<evidence type="ECO:0000313" key="4">
    <source>
        <dbReference type="Proteomes" id="UP001379533"/>
    </source>
</evidence>
<dbReference type="InterPro" id="IPR022385">
    <property type="entry name" value="Rhs_assc_core"/>
</dbReference>
<dbReference type="Gene3D" id="2.180.10.10">
    <property type="entry name" value="RHS repeat-associated core"/>
    <property type="match status" value="1"/>
</dbReference>
<dbReference type="NCBIfam" id="TIGR01643">
    <property type="entry name" value="YD_repeat_2x"/>
    <property type="match status" value="2"/>
</dbReference>
<dbReference type="Pfam" id="PF03527">
    <property type="entry name" value="RHS"/>
    <property type="match status" value="1"/>
</dbReference>
<evidence type="ECO:0000313" key="3">
    <source>
        <dbReference type="EMBL" id="WXA91180.1"/>
    </source>
</evidence>
<sequence length="964" mass="108378">MTKLVDRRGYSFHYSYDSRGRCVHSTAEDGVEEVKLEYLEGATIVTLADGGEWVYEHHDGYLSRIIDPYGGEHRRELDDAGQLCAETDEAGRRFEIVRDHTGKGVGRRDSVGHIWAMGESPSEPDAYIAVNAREWEYGALLPEEHGLPIRRYLEVDRLPAHVVNALTPPPTGQMSVDFAERWKETPVQDLQGLPLRTERLDGTRRSWSYDESANRTRFTDADGSSWRWTFTSWNRIHQITNPLGITTELTHSPRLLISRVADPSGMTSEYAYDLKNRLTGVRRNGVVRETYAYDASNELVEKVDGRGKWLLRFQREDEGRLVKLQTATGERHELVYDTARRLSRGTAESPDGKKDTYGFDYDIWGRRTRDHRNAVGVERRFVSDQLAEIRVLGKFLTRYSRNQRNTVQVIDPTGAQHTVQTCHGGVLRRRMSNGMTEVSQYHPNGYCLAKIAYTQQEQRWSRFYERSSEGDVHAIHDSARGIHRFSYDAAHRLVGETLPSGETHAFKYSHGGTLLESPTLRGATVSGQKLYDANGSRLEYDHRDALCARHTPSGTFRLTHDARDQLVSMTGPGFGQWSARYDMLGRRIESTFNGKSTSFYWDSDRLAAEILPDKRLRIYIYIDDLALVPMMFVDYASVDADPKSGTRYFIFANHLGTPEVIQDDTGNVVWRARYEAYGTAHIEIGQDFHQPLRWPGHYFDAPTGLHYVRFRYYSPELGLFLESDPQGIRGGFNLHAYASGNPLRHVDVQGLSSNPCPDPKDPNQQQTPPVKESSQTENAPDAKAPKRPRRQELDGYPPYDPATVAMASRLAGALRNANLTHPPGAVCVIRHKDGSVSVGMSGSVAGQRAARAAIEPELANMKRDGTITGARIGKEQFRTDLGKRADNGDLARPSCAEPRAGDAAMRHPDSPPESMGTVSVPRPGEKKFKPEYADSRDPSQQAMCPCESCGDRGRVIMGQDKPIL</sequence>
<dbReference type="PRINTS" id="PR00394">
    <property type="entry name" value="RHSPROTEIN"/>
</dbReference>
<reference evidence="3 4" key="1">
    <citation type="submission" date="2021-12" db="EMBL/GenBank/DDBJ databases">
        <title>Discovery of the Pendulisporaceae a myxobacterial family with distinct sporulation behavior and unique specialized metabolism.</title>
        <authorList>
            <person name="Garcia R."/>
            <person name="Popoff A."/>
            <person name="Bader C.D."/>
            <person name="Loehr J."/>
            <person name="Walesch S."/>
            <person name="Walt C."/>
            <person name="Boldt J."/>
            <person name="Bunk B."/>
            <person name="Haeckl F.J.F.P.J."/>
            <person name="Gunesch A.P."/>
            <person name="Birkelbach J."/>
            <person name="Nuebel U."/>
            <person name="Pietschmann T."/>
            <person name="Bach T."/>
            <person name="Mueller R."/>
        </authorList>
    </citation>
    <scope>NUCLEOTIDE SEQUENCE [LARGE SCALE GENOMIC DNA]</scope>
    <source>
        <strain evidence="3 4">MSr12523</strain>
    </source>
</reference>
<dbReference type="PANTHER" id="PTHR32305">
    <property type="match status" value="1"/>
</dbReference>
<evidence type="ECO:0000256" key="1">
    <source>
        <dbReference type="SAM" id="MobiDB-lite"/>
    </source>
</evidence>
<dbReference type="InterPro" id="IPR001826">
    <property type="entry name" value="RHS"/>
</dbReference>
<dbReference type="InterPro" id="IPR006530">
    <property type="entry name" value="YD"/>
</dbReference>